<dbReference type="RefSeq" id="WP_106845406.1">
    <property type="nucleotide sequence ID" value="NZ_CP027792.1"/>
</dbReference>
<name>A0A2P1NIE7_9BURK</name>
<keyword evidence="2" id="KW-1185">Reference proteome</keyword>
<organism evidence="1 2">
    <name type="scientific">Pulveribacter suum</name>
    <dbReference type="NCBI Taxonomy" id="2116657"/>
    <lineage>
        <taxon>Bacteria</taxon>
        <taxon>Pseudomonadati</taxon>
        <taxon>Pseudomonadota</taxon>
        <taxon>Betaproteobacteria</taxon>
        <taxon>Burkholderiales</taxon>
        <taxon>Comamonadaceae</taxon>
        <taxon>Pulveribacter</taxon>
    </lineage>
</organism>
<accession>A0A2P1NIE7</accession>
<dbReference type="AlphaFoldDB" id="A0A2P1NIE7"/>
<evidence type="ECO:0000313" key="2">
    <source>
        <dbReference type="Proteomes" id="UP000241829"/>
    </source>
</evidence>
<dbReference type="Proteomes" id="UP000241829">
    <property type="component" value="Chromosome"/>
</dbReference>
<sequence>MAAQDPLSPIEAQLQQLQAALLSSDPLTLEQGAHALREAAAALVQARAQPLDEPAQQRLRTVARELSQLREQLARVLALSERQAASLLPPVDAVTYGPASATPARIYRAPG</sequence>
<dbReference type="OrthoDB" id="8813175at2"/>
<dbReference type="KEGG" id="melm:C7H73_03630"/>
<proteinExistence type="predicted"/>
<protein>
    <recommendedName>
        <fullName evidence="3">Flagellar protein FlgN</fullName>
    </recommendedName>
</protein>
<dbReference type="EMBL" id="CP027792">
    <property type="protein sequence ID" value="AVP56849.1"/>
    <property type="molecule type" value="Genomic_DNA"/>
</dbReference>
<evidence type="ECO:0008006" key="3">
    <source>
        <dbReference type="Google" id="ProtNLM"/>
    </source>
</evidence>
<reference evidence="2" key="1">
    <citation type="submission" date="2018-03" db="EMBL/GenBank/DDBJ databases">
        <title>Genome sequencing of Melaminivora sp. strain SC2-7.</title>
        <authorList>
            <person name="Kim S.-J."/>
            <person name="Heo J."/>
            <person name="Ahn J.-H."/>
            <person name="Kwon S.-W."/>
        </authorList>
    </citation>
    <scope>NUCLEOTIDE SEQUENCE [LARGE SCALE GENOMIC DNA]</scope>
    <source>
        <strain evidence="2">SC2-7</strain>
    </source>
</reference>
<evidence type="ECO:0000313" key="1">
    <source>
        <dbReference type="EMBL" id="AVP56849.1"/>
    </source>
</evidence>
<gene>
    <name evidence="1" type="ORF">C7H73_03630</name>
</gene>